<dbReference type="InterPro" id="IPR014729">
    <property type="entry name" value="Rossmann-like_a/b/a_fold"/>
</dbReference>
<gene>
    <name evidence="1" type="ORF">DSM104443_03982</name>
</gene>
<dbReference type="RefSeq" id="WP_171095481.1">
    <property type="nucleotide sequence ID" value="NZ_CP053069.1"/>
</dbReference>
<sequence length="338" mass="37941">MRDSKAIAEIQSLYRSSDRRWILGFSGGKDSTAVLKLVFNALLELNRPLEKPVTVVYCDTGVEIPVIRDFVRKTLRNLSREVRDVDLPIETRCVQPRLSDRYFVKVIGRGYPPPTSKFRWCTNRLRIDPVQSVVRAIGGSSSLVLLGVRYGESDARDKAMDKHLVPRTPFLRQAGGTDTLIYSPIRSYSLVDVWDTVSPDAAPRSIDATTLASLYRGTSGECPVVRDQRGAPCGAGRFGCWTCTVVRKDAAMINLVESGTTAMQPLLEFRDWLALMRDDPKNRWSKRRNGAVGLGPLTMAARKLILRRLMLAEEKSGMKLILRSELRAIESLWALERS</sequence>
<evidence type="ECO:0000313" key="1">
    <source>
        <dbReference type="EMBL" id="QJR12888.1"/>
    </source>
</evidence>
<proteinExistence type="predicted"/>
<keyword evidence="2" id="KW-1185">Reference proteome</keyword>
<dbReference type="InterPro" id="IPR050128">
    <property type="entry name" value="Sulfate_adenylyltrnsfr_sub2"/>
</dbReference>
<evidence type="ECO:0000313" key="2">
    <source>
        <dbReference type="Proteomes" id="UP000501534"/>
    </source>
</evidence>
<dbReference type="Proteomes" id="UP000501534">
    <property type="component" value="Chromosome"/>
</dbReference>
<dbReference type="PANTHER" id="PTHR43196">
    <property type="entry name" value="SULFATE ADENYLYLTRANSFERASE SUBUNIT 2"/>
    <property type="match status" value="1"/>
</dbReference>
<dbReference type="EMBL" id="CP053069">
    <property type="protein sequence ID" value="QJR12888.1"/>
    <property type="molecule type" value="Genomic_DNA"/>
</dbReference>
<dbReference type="Gene3D" id="3.40.50.620">
    <property type="entry name" value="HUPs"/>
    <property type="match status" value="1"/>
</dbReference>
<accession>A0A6M4H166</accession>
<reference evidence="1 2" key="1">
    <citation type="submission" date="2020-04" db="EMBL/GenBank/DDBJ databases">
        <title>Usitatibacter rugosus gen. nov., sp. nov. and Usitatibacter palustris sp. nov., novel members of Usitatibacteraceae fam. nov. within the order Nitrosomonadales isolated from soil.</title>
        <authorList>
            <person name="Huber K.J."/>
            <person name="Neumann-Schaal M."/>
            <person name="Geppert A."/>
            <person name="Luckner M."/>
            <person name="Wanner G."/>
            <person name="Overmann J."/>
        </authorList>
    </citation>
    <scope>NUCLEOTIDE SEQUENCE [LARGE SCALE GENOMIC DNA]</scope>
    <source>
        <strain evidence="1 2">0125_3</strain>
    </source>
</reference>
<protein>
    <submittedName>
        <fullName evidence="1">Uncharacterized protein</fullName>
    </submittedName>
</protein>
<dbReference type="KEGG" id="uru:DSM104443_03982"/>
<dbReference type="NCBIfam" id="TIGR03183">
    <property type="entry name" value="DNA_S_dndC"/>
    <property type="match status" value="1"/>
</dbReference>
<dbReference type="SUPFAM" id="SSF52402">
    <property type="entry name" value="Adenine nucleotide alpha hydrolases-like"/>
    <property type="match status" value="1"/>
</dbReference>
<dbReference type="InterPro" id="IPR017598">
    <property type="entry name" value="SulphurTrfase_DndC"/>
</dbReference>
<dbReference type="AlphaFoldDB" id="A0A6M4H166"/>
<organism evidence="1 2">
    <name type="scientific">Usitatibacter rugosus</name>
    <dbReference type="NCBI Taxonomy" id="2732067"/>
    <lineage>
        <taxon>Bacteria</taxon>
        <taxon>Pseudomonadati</taxon>
        <taxon>Pseudomonadota</taxon>
        <taxon>Betaproteobacteria</taxon>
        <taxon>Nitrosomonadales</taxon>
        <taxon>Usitatibacteraceae</taxon>
        <taxon>Usitatibacter</taxon>
    </lineage>
</organism>
<dbReference type="PANTHER" id="PTHR43196:SF2">
    <property type="entry name" value="PHOSPHOADENOSINE PHOSPHOSULFATE REDUCTASE"/>
    <property type="match status" value="1"/>
</dbReference>
<name>A0A6M4H166_9PROT</name>